<dbReference type="EC" id="3.1.1.116" evidence="14"/>
<dbReference type="OrthoDB" id="438440at2759"/>
<feature type="compositionally biased region" description="Low complexity" evidence="15">
    <location>
        <begin position="240"/>
        <end position="249"/>
    </location>
</feature>
<dbReference type="Pfam" id="PF01764">
    <property type="entry name" value="Lipase_3"/>
    <property type="match status" value="1"/>
</dbReference>
<keyword evidence="10" id="KW-1133">Transmembrane helix</keyword>
<evidence type="ECO:0000256" key="5">
    <source>
        <dbReference type="ARBA" id="ARBA00022692"/>
    </source>
</evidence>
<dbReference type="InterPro" id="IPR002921">
    <property type="entry name" value="Fungal_lipase-type"/>
</dbReference>
<dbReference type="HOGENOM" id="CLU_021218_0_0_1"/>
<accession>A0A060SP40</accession>
<comment type="caution">
    <text evidence="17">The sequence shown here is derived from an EMBL/GenBank/DDBJ whole genome shotgun (WGS) entry which is preliminary data.</text>
</comment>
<comment type="cofactor">
    <cofactor evidence="1">
        <name>Ca(2+)</name>
        <dbReference type="ChEBI" id="CHEBI:29108"/>
    </cofactor>
</comment>
<evidence type="ECO:0000256" key="1">
    <source>
        <dbReference type="ARBA" id="ARBA00001913"/>
    </source>
</evidence>
<evidence type="ECO:0000256" key="15">
    <source>
        <dbReference type="SAM" id="MobiDB-lite"/>
    </source>
</evidence>
<keyword evidence="4" id="KW-0597">Phosphoprotein</keyword>
<keyword evidence="7" id="KW-0378">Hydrolase</keyword>
<evidence type="ECO:0000256" key="14">
    <source>
        <dbReference type="ARBA" id="ARBA00026104"/>
    </source>
</evidence>
<feature type="domain" description="Fungal lipase-type" evidence="16">
    <location>
        <begin position="500"/>
        <end position="615"/>
    </location>
</feature>
<dbReference type="GO" id="GO:0046872">
    <property type="term" value="F:metal ion binding"/>
    <property type="evidence" value="ECO:0007669"/>
    <property type="project" value="UniProtKB-KW"/>
</dbReference>
<protein>
    <recommendedName>
        <fullName evidence="14">sn-1-specific diacylglycerol lipase</fullName>
        <ecNumber evidence="14">3.1.1.116</ecNumber>
    </recommendedName>
</protein>
<feature type="compositionally biased region" description="Acidic residues" evidence="15">
    <location>
        <begin position="437"/>
        <end position="456"/>
    </location>
</feature>
<keyword evidence="18" id="KW-1185">Reference proteome</keyword>
<sequence>MLSKWDKYGRLSLDFASTATSVGFSAAKACTKLGFSVTRGIASTAAGLTGTVIDHTLFGGSTKAGALFGGAVSSVISAVEFVALAPILLGETLTSTGLVAAQSSLSLLTTIFPGSDEASFSLASFVGLVRREWNEPAASEGLPEERYGLAEILKALMAFAALQGVTSEWQEKRWFKHMREVPVYDEEHVHQPRKRVDSRVTITGDTIYPSYSGQIVTADITEVPGAWPGRDPAATPVGPRPSSSRLPPALIPMDELKQTLRRLSKLVLAGYGGPSLLFFGVSLTPGEKRKEELKIADAIDASEKEAAGPQGGKNEPSSSSKEDTSGPGTASYSWWDVLMGKHDHDIFLNWAKSHPAAGEAPVAAPTAHVSTENHMPRFWVLTDHVRREVVLIIRGTMSLNELAVDLTCDPAPFTLPHTRQNASTGAFPSSSRSQTSQEDEIAEPEESYDELDEEVENIPGSFPFPMDLSVPAPRSQKGKEKAASSEPFPRSRALSETDDAHIVHGGMLKMARAMGSPGRPVHVAVRDALRKNKGYSLVMSGHSLGAGVAALLALMWASPETRLTHRASGLPINRLVTAYCFAPPCLVSPKLGAKAAASGLITSFIYGHDVVSRLSLGSVRDLTRAAVWLCAAENKEGDKADGYSAVTKKALKWKMGRGREDDQQWFLAMRKTLEANMQMADLFPPGRVFWALRDGDLHRAHRLEADPRRTSPTDKVRLFEVLDVKEVFGQIIFARDMLSSHLPHQYDKVLHELL</sequence>
<evidence type="ECO:0000256" key="7">
    <source>
        <dbReference type="ARBA" id="ARBA00022801"/>
    </source>
</evidence>
<dbReference type="PANTHER" id="PTHR45792:SF8">
    <property type="entry name" value="DIACYLGLYCEROL LIPASE-ALPHA"/>
    <property type="match status" value="1"/>
</dbReference>
<dbReference type="GO" id="GO:0046340">
    <property type="term" value="P:diacylglycerol catabolic process"/>
    <property type="evidence" value="ECO:0007669"/>
    <property type="project" value="TreeGrafter"/>
</dbReference>
<dbReference type="InterPro" id="IPR029058">
    <property type="entry name" value="AB_hydrolase_fold"/>
</dbReference>
<evidence type="ECO:0000256" key="13">
    <source>
        <dbReference type="ARBA" id="ARBA00024531"/>
    </source>
</evidence>
<dbReference type="GO" id="GO:0016298">
    <property type="term" value="F:lipase activity"/>
    <property type="evidence" value="ECO:0007669"/>
    <property type="project" value="TreeGrafter"/>
</dbReference>
<keyword evidence="12" id="KW-0472">Membrane</keyword>
<evidence type="ECO:0000256" key="10">
    <source>
        <dbReference type="ARBA" id="ARBA00022989"/>
    </source>
</evidence>
<reference evidence="17" key="1">
    <citation type="submission" date="2014-01" db="EMBL/GenBank/DDBJ databases">
        <title>The genome of the white-rot fungus Pycnoporus cinnabarinus: a basidiomycete model with a versatile arsenal for lignocellulosic biomass breakdown.</title>
        <authorList>
            <person name="Levasseur A."/>
            <person name="Lomascolo A."/>
            <person name="Ruiz-Duenas F.J."/>
            <person name="Uzan E."/>
            <person name="Piumi F."/>
            <person name="Kues U."/>
            <person name="Ram A.F.J."/>
            <person name="Murat C."/>
            <person name="Haon M."/>
            <person name="Benoit I."/>
            <person name="Arfi Y."/>
            <person name="Chevret D."/>
            <person name="Drula E."/>
            <person name="Kwon M.J."/>
            <person name="Gouret P."/>
            <person name="Lesage-Meessen L."/>
            <person name="Lombard V."/>
            <person name="Mariette J."/>
            <person name="Noirot C."/>
            <person name="Park J."/>
            <person name="Patyshakuliyeva A."/>
            <person name="Wieneger R.A.B."/>
            <person name="Wosten H.A.B."/>
            <person name="Martin F."/>
            <person name="Coutinho P.M."/>
            <person name="de Vries R."/>
            <person name="Martinez A.T."/>
            <person name="Klopp C."/>
            <person name="Pontarotti P."/>
            <person name="Henrissat B."/>
            <person name="Record E."/>
        </authorList>
    </citation>
    <scope>NUCLEOTIDE SEQUENCE [LARGE SCALE GENOMIC DNA]</scope>
    <source>
        <strain evidence="17">BRFM137</strain>
    </source>
</reference>
<feature type="compositionally biased region" description="Polar residues" evidence="15">
    <location>
        <begin position="417"/>
        <end position="436"/>
    </location>
</feature>
<gene>
    <name evidence="17" type="ORF">BN946_scf185043.g265</name>
</gene>
<keyword evidence="9" id="KW-0442">Lipid degradation</keyword>
<evidence type="ECO:0000256" key="4">
    <source>
        <dbReference type="ARBA" id="ARBA00022553"/>
    </source>
</evidence>
<evidence type="ECO:0000313" key="18">
    <source>
        <dbReference type="Proteomes" id="UP000029665"/>
    </source>
</evidence>
<dbReference type="GO" id="GO:0019369">
    <property type="term" value="P:arachidonate metabolic process"/>
    <property type="evidence" value="ECO:0007669"/>
    <property type="project" value="TreeGrafter"/>
</dbReference>
<evidence type="ECO:0000256" key="8">
    <source>
        <dbReference type="ARBA" id="ARBA00022837"/>
    </source>
</evidence>
<evidence type="ECO:0000256" key="2">
    <source>
        <dbReference type="ARBA" id="ARBA00004651"/>
    </source>
</evidence>
<keyword evidence="3" id="KW-1003">Cell membrane</keyword>
<organism evidence="17 18">
    <name type="scientific">Pycnoporus cinnabarinus</name>
    <name type="common">Cinnabar-red polypore</name>
    <name type="synonym">Trametes cinnabarina</name>
    <dbReference type="NCBI Taxonomy" id="5643"/>
    <lineage>
        <taxon>Eukaryota</taxon>
        <taxon>Fungi</taxon>
        <taxon>Dikarya</taxon>
        <taxon>Basidiomycota</taxon>
        <taxon>Agaricomycotina</taxon>
        <taxon>Agaricomycetes</taxon>
        <taxon>Polyporales</taxon>
        <taxon>Polyporaceae</taxon>
        <taxon>Trametes</taxon>
    </lineage>
</organism>
<dbReference type="AlphaFoldDB" id="A0A060SP40"/>
<feature type="region of interest" description="Disordered" evidence="15">
    <location>
        <begin position="417"/>
        <end position="495"/>
    </location>
</feature>
<dbReference type="CDD" id="cd00519">
    <property type="entry name" value="Lipase_3"/>
    <property type="match status" value="1"/>
</dbReference>
<comment type="subcellular location">
    <subcellularLocation>
        <location evidence="2">Cell membrane</location>
        <topology evidence="2">Multi-pass membrane protein</topology>
    </subcellularLocation>
</comment>
<dbReference type="EMBL" id="CCBP010000125">
    <property type="protein sequence ID" value="CDO74213.1"/>
    <property type="molecule type" value="Genomic_DNA"/>
</dbReference>
<evidence type="ECO:0000256" key="3">
    <source>
        <dbReference type="ARBA" id="ARBA00022475"/>
    </source>
</evidence>
<dbReference type="GO" id="GO:0005886">
    <property type="term" value="C:plasma membrane"/>
    <property type="evidence" value="ECO:0007669"/>
    <property type="project" value="UniProtKB-SubCell"/>
</dbReference>
<evidence type="ECO:0000256" key="6">
    <source>
        <dbReference type="ARBA" id="ARBA00022723"/>
    </source>
</evidence>
<feature type="region of interest" description="Disordered" evidence="15">
    <location>
        <begin position="226"/>
        <end position="249"/>
    </location>
</feature>
<evidence type="ECO:0000256" key="12">
    <source>
        <dbReference type="ARBA" id="ARBA00023136"/>
    </source>
</evidence>
<dbReference type="Proteomes" id="UP000029665">
    <property type="component" value="Unassembled WGS sequence"/>
</dbReference>
<evidence type="ECO:0000259" key="16">
    <source>
        <dbReference type="Pfam" id="PF01764"/>
    </source>
</evidence>
<comment type="catalytic activity">
    <reaction evidence="13">
        <text>a 1,2-diacyl-sn-glycerol + H2O = a 2-acylglycerol + a fatty acid + H(+)</text>
        <dbReference type="Rhea" id="RHEA:33275"/>
        <dbReference type="ChEBI" id="CHEBI:15377"/>
        <dbReference type="ChEBI" id="CHEBI:15378"/>
        <dbReference type="ChEBI" id="CHEBI:17389"/>
        <dbReference type="ChEBI" id="CHEBI:17815"/>
        <dbReference type="ChEBI" id="CHEBI:28868"/>
        <dbReference type="EC" id="3.1.1.116"/>
    </reaction>
    <physiologicalReaction direction="left-to-right" evidence="13">
        <dbReference type="Rhea" id="RHEA:33276"/>
    </physiologicalReaction>
</comment>
<feature type="region of interest" description="Disordered" evidence="15">
    <location>
        <begin position="300"/>
        <end position="327"/>
    </location>
</feature>
<keyword evidence="8" id="KW-0106">Calcium</keyword>
<keyword evidence="11" id="KW-0443">Lipid metabolism</keyword>
<dbReference type="OMA" id="EANMHMT"/>
<dbReference type="PANTHER" id="PTHR45792">
    <property type="entry name" value="DIACYLGLYCEROL LIPASE HOMOLOG-RELATED"/>
    <property type="match status" value="1"/>
</dbReference>
<dbReference type="SUPFAM" id="SSF53474">
    <property type="entry name" value="alpha/beta-Hydrolases"/>
    <property type="match status" value="1"/>
</dbReference>
<evidence type="ECO:0000256" key="9">
    <source>
        <dbReference type="ARBA" id="ARBA00022963"/>
    </source>
</evidence>
<keyword evidence="6" id="KW-0479">Metal-binding</keyword>
<evidence type="ECO:0000313" key="17">
    <source>
        <dbReference type="EMBL" id="CDO74213.1"/>
    </source>
</evidence>
<proteinExistence type="predicted"/>
<keyword evidence="5" id="KW-0812">Transmembrane</keyword>
<evidence type="ECO:0000256" key="11">
    <source>
        <dbReference type="ARBA" id="ARBA00023098"/>
    </source>
</evidence>
<name>A0A060SP40_PYCCI</name>
<dbReference type="Gene3D" id="3.40.50.1820">
    <property type="entry name" value="alpha/beta hydrolase"/>
    <property type="match status" value="1"/>
</dbReference>
<dbReference type="InterPro" id="IPR052214">
    <property type="entry name" value="DAG_Lipase-Related"/>
</dbReference>